<keyword evidence="1" id="KW-0812">Transmembrane</keyword>
<dbReference type="Gene3D" id="3.40.50.360">
    <property type="match status" value="1"/>
</dbReference>
<evidence type="ECO:0000313" key="2">
    <source>
        <dbReference type="EMBL" id="OGI44487.1"/>
    </source>
</evidence>
<dbReference type="SUPFAM" id="SSF52218">
    <property type="entry name" value="Flavoproteins"/>
    <property type="match status" value="1"/>
</dbReference>
<dbReference type="EMBL" id="MFSY01000122">
    <property type="protein sequence ID" value="OGI44487.1"/>
    <property type="molecule type" value="Genomic_DNA"/>
</dbReference>
<proteinExistence type="predicted"/>
<gene>
    <name evidence="2" type="ORF">A2637_00700</name>
</gene>
<reference evidence="2 3" key="1">
    <citation type="journal article" date="2016" name="Nat. Commun.">
        <title>Thousands of microbial genomes shed light on interconnected biogeochemical processes in an aquifer system.</title>
        <authorList>
            <person name="Anantharaman K."/>
            <person name="Brown C.T."/>
            <person name="Hug L.A."/>
            <person name="Sharon I."/>
            <person name="Castelle C.J."/>
            <person name="Probst A.J."/>
            <person name="Thomas B.C."/>
            <person name="Singh A."/>
            <person name="Wilkins M.J."/>
            <person name="Karaoz U."/>
            <person name="Brodie E.L."/>
            <person name="Williams K.H."/>
            <person name="Hubbard S.S."/>
            <person name="Banfield J.F."/>
        </authorList>
    </citation>
    <scope>NUCLEOTIDE SEQUENCE [LARGE SCALE GENOMIC DNA]</scope>
</reference>
<name>A0A1F6TH70_9PROT</name>
<dbReference type="AlphaFoldDB" id="A0A1F6TH70"/>
<keyword evidence="1" id="KW-0472">Membrane</keyword>
<accession>A0A1F6TH70</accession>
<comment type="caution">
    <text evidence="2">The sequence shown here is derived from an EMBL/GenBank/DDBJ whole genome shotgun (WGS) entry which is preliminary data.</text>
</comment>
<evidence type="ECO:0000256" key="1">
    <source>
        <dbReference type="SAM" id="Phobius"/>
    </source>
</evidence>
<organism evidence="2 3">
    <name type="scientific">Candidatus Muproteobacteria bacterium RIFCSPHIGHO2_01_FULL_65_16</name>
    <dbReference type="NCBI Taxonomy" id="1817764"/>
    <lineage>
        <taxon>Bacteria</taxon>
        <taxon>Pseudomonadati</taxon>
        <taxon>Pseudomonadota</taxon>
        <taxon>Candidatus Muproteobacteria</taxon>
    </lineage>
</organism>
<feature type="transmembrane region" description="Helical" evidence="1">
    <location>
        <begin position="258"/>
        <end position="283"/>
    </location>
</feature>
<dbReference type="STRING" id="1817764.A2637_00700"/>
<evidence type="ECO:0000313" key="3">
    <source>
        <dbReference type="Proteomes" id="UP000179360"/>
    </source>
</evidence>
<keyword evidence="1" id="KW-1133">Transmembrane helix</keyword>
<sequence length="313" mass="34693">MIRILVLHYSQTGQLTRAVKSLLSPLANRPDVVIVWQNLEPVEPFPFPWGFFRFFDTFPECVHLDPPPIRPVAFGPAARFDLVVLSYQVWFLSPSLPVTAFLKSEAARVLRDTPVITFIACRNMWLSAQEKMKGLLRDLGARLVDNVVLVDQGPPWATFITTPRWVLTGKKNGFWGIFPPAGVSAAEIAAAARFGRALADALPLLQSAQGPLLSGLGAVKVIPGYITGEKIAHRSFRLWGKLLRAIGKPGNPLRRLVLVVYIVFLVAMILTVMPLSIIMRALLRPLLRKRLEAEVARLEAPSGSSTERLAQYS</sequence>
<dbReference type="Proteomes" id="UP000179360">
    <property type="component" value="Unassembled WGS sequence"/>
</dbReference>
<dbReference type="InterPro" id="IPR029039">
    <property type="entry name" value="Flavoprotein-like_sf"/>
</dbReference>
<protein>
    <submittedName>
        <fullName evidence="2">Dialkylrecorsinol condensing enzyme</fullName>
    </submittedName>
</protein>